<dbReference type="Pfam" id="PF00072">
    <property type="entry name" value="Response_reg"/>
    <property type="match status" value="1"/>
</dbReference>
<dbReference type="CDD" id="cd17534">
    <property type="entry name" value="REC_DC-like"/>
    <property type="match status" value="1"/>
</dbReference>
<dbReference type="InterPro" id="IPR011006">
    <property type="entry name" value="CheY-like_superfamily"/>
</dbReference>
<dbReference type="InterPro" id="IPR025944">
    <property type="entry name" value="Sigma_54_int_dom_CS"/>
</dbReference>
<feature type="modified residue" description="4-aspartylphosphate" evidence="6">
    <location>
        <position position="66"/>
    </location>
</feature>
<dbReference type="PROSITE" id="PS50045">
    <property type="entry name" value="SIGMA54_INTERACT_4"/>
    <property type="match status" value="1"/>
</dbReference>
<keyword evidence="4" id="KW-0238">DNA-binding</keyword>
<feature type="domain" description="Sigma-54 factor interaction" evidence="7">
    <location>
        <begin position="345"/>
        <end position="574"/>
    </location>
</feature>
<evidence type="ECO:0000256" key="4">
    <source>
        <dbReference type="ARBA" id="ARBA00023125"/>
    </source>
</evidence>
<dbReference type="SMART" id="SM00448">
    <property type="entry name" value="REC"/>
    <property type="match status" value="1"/>
</dbReference>
<feature type="domain" description="Response regulatory" evidence="8">
    <location>
        <begin position="16"/>
        <end position="130"/>
    </location>
</feature>
<dbReference type="SUPFAM" id="SSF52172">
    <property type="entry name" value="CheY-like"/>
    <property type="match status" value="1"/>
</dbReference>
<evidence type="ECO:0000313" key="9">
    <source>
        <dbReference type="EMBL" id="MFD2571634.1"/>
    </source>
</evidence>
<dbReference type="SUPFAM" id="SSF52540">
    <property type="entry name" value="P-loop containing nucleoside triphosphate hydrolases"/>
    <property type="match status" value="1"/>
</dbReference>
<evidence type="ECO:0000256" key="1">
    <source>
        <dbReference type="ARBA" id="ARBA00022741"/>
    </source>
</evidence>
<keyword evidence="2" id="KW-0067">ATP-binding</keyword>
<evidence type="ECO:0000256" key="3">
    <source>
        <dbReference type="ARBA" id="ARBA00023015"/>
    </source>
</evidence>
<keyword evidence="3" id="KW-0805">Transcription regulation</keyword>
<dbReference type="InterPro" id="IPR002078">
    <property type="entry name" value="Sigma_54_int"/>
</dbReference>
<dbReference type="PROSITE" id="PS00688">
    <property type="entry name" value="SIGMA54_INTERACT_3"/>
    <property type="match status" value="1"/>
</dbReference>
<proteinExistence type="predicted"/>
<dbReference type="RefSeq" id="WP_381523347.1">
    <property type="nucleotide sequence ID" value="NZ_JBHULN010000007.1"/>
</dbReference>
<keyword evidence="5" id="KW-0804">Transcription</keyword>
<dbReference type="InterPro" id="IPR009057">
    <property type="entry name" value="Homeodomain-like_sf"/>
</dbReference>
<dbReference type="Pfam" id="PF02954">
    <property type="entry name" value="HTH_8"/>
    <property type="match status" value="1"/>
</dbReference>
<dbReference type="InterPro" id="IPR027417">
    <property type="entry name" value="P-loop_NTPase"/>
</dbReference>
<dbReference type="Gene3D" id="1.10.10.60">
    <property type="entry name" value="Homeodomain-like"/>
    <property type="match status" value="1"/>
</dbReference>
<keyword evidence="1" id="KW-0547">Nucleotide-binding</keyword>
<protein>
    <submittedName>
        <fullName evidence="9">Sigma 54-interacting transcriptional regulator</fullName>
    </submittedName>
</protein>
<evidence type="ECO:0000259" key="8">
    <source>
        <dbReference type="PROSITE" id="PS50110"/>
    </source>
</evidence>
<accession>A0ABW5M5M0</accession>
<dbReference type="InterPro" id="IPR001789">
    <property type="entry name" value="Sig_transdc_resp-reg_receiver"/>
</dbReference>
<comment type="caution">
    <text evidence="9">The sequence shown here is derived from an EMBL/GenBank/DDBJ whole genome shotgun (WGS) entry which is preliminary data.</text>
</comment>
<dbReference type="InterPro" id="IPR058031">
    <property type="entry name" value="AAA_lid_NorR"/>
</dbReference>
<dbReference type="Pfam" id="PF00158">
    <property type="entry name" value="Sigma54_activat"/>
    <property type="match status" value="1"/>
</dbReference>
<dbReference type="SMART" id="SM00382">
    <property type="entry name" value="AAA"/>
    <property type="match status" value="1"/>
</dbReference>
<dbReference type="InterPro" id="IPR003593">
    <property type="entry name" value="AAA+_ATPase"/>
</dbReference>
<dbReference type="CDD" id="cd00009">
    <property type="entry name" value="AAA"/>
    <property type="match status" value="1"/>
</dbReference>
<evidence type="ECO:0000256" key="5">
    <source>
        <dbReference type="ARBA" id="ARBA00023163"/>
    </source>
</evidence>
<dbReference type="PANTHER" id="PTHR32071">
    <property type="entry name" value="TRANSCRIPTIONAL REGULATORY PROTEIN"/>
    <property type="match status" value="1"/>
</dbReference>
<evidence type="ECO:0000256" key="6">
    <source>
        <dbReference type="PROSITE-ProRule" id="PRU00169"/>
    </source>
</evidence>
<dbReference type="PROSITE" id="PS00675">
    <property type="entry name" value="SIGMA54_INTERACT_1"/>
    <property type="match status" value="1"/>
</dbReference>
<dbReference type="Gene3D" id="3.40.50.2300">
    <property type="match status" value="1"/>
</dbReference>
<name>A0ABW5M5M0_9BACT</name>
<evidence type="ECO:0000259" key="7">
    <source>
        <dbReference type="PROSITE" id="PS50045"/>
    </source>
</evidence>
<evidence type="ECO:0000313" key="10">
    <source>
        <dbReference type="Proteomes" id="UP001597469"/>
    </source>
</evidence>
<keyword evidence="6" id="KW-0597">Phosphoprotein</keyword>
<dbReference type="PANTHER" id="PTHR32071:SF117">
    <property type="entry name" value="PTS-DEPENDENT DIHYDROXYACETONE KINASE OPERON REGULATORY PROTEIN-RELATED"/>
    <property type="match status" value="1"/>
</dbReference>
<dbReference type="Proteomes" id="UP001597469">
    <property type="component" value="Unassembled WGS sequence"/>
</dbReference>
<reference evidence="10" key="1">
    <citation type="journal article" date="2019" name="Int. J. Syst. Evol. Microbiol.">
        <title>The Global Catalogue of Microorganisms (GCM) 10K type strain sequencing project: providing services to taxonomists for standard genome sequencing and annotation.</title>
        <authorList>
            <consortium name="The Broad Institute Genomics Platform"/>
            <consortium name="The Broad Institute Genome Sequencing Center for Infectious Disease"/>
            <person name="Wu L."/>
            <person name="Ma J."/>
        </authorList>
    </citation>
    <scope>NUCLEOTIDE SEQUENCE [LARGE SCALE GENOMIC DNA]</scope>
    <source>
        <strain evidence="10">KCTC 42805</strain>
    </source>
</reference>
<gene>
    <name evidence="9" type="ORF">ACFSUS_13400</name>
</gene>
<sequence>MQRPINPSLTSTADYYVLIVEDEFVIANDLRLILSEAGYSVLGIADSVAEAQELIEQRRPDMVLLDIYLKGKKSGLDLAKQLGDSGIPFIFVSANDNRSILEEVKATQPSGYIVKPFREKDIVTTLEIGRYRHAHSVEVKLREEKALQIALTEALSATEAWEQKLLKVAILLQAQVPFDLLTIRYRKAASDHTYSYYRVGFDEYRTINDADFLQLAKITPDQLVQLRSQTSFTQADRYNQDDFNALCRRNPCIQLLADTFRLQSALVFPLRNGPTDTFTVSFYSRQPDPYLSRHLALLERLEQPILLTLDRILAFEEVARLSEQLRRENSYLQEEVKTAANFEEIIGTSQHLLRVFNQVSQVAPTDTTVLILGESGTGKELFARAIHNLSSRRDKILVKINCAALPAALIESELFGHEKGAFTGAVDRRVGKFELARGGTIFLDEIGELPMELQAKLLRVLQEKEIERVGGNEAIRIDVRVIAATNRQLENEVAANRFRLDLYFRLSTFPIHLPSLRERQGDIPLLATFFAQKSARKLGKPFCGIADSVLNELINYSWPGNIRELENVIEQAVILNNGQSPLELGRPLVNSLFMGSLVPFGLPQTSQAQTSSPKALSDIKQIQQETERDYILSVLKQTNGRIRGSGGAAELLNLKPTTLEYRMEKLGIRKTLTVQTQ</sequence>
<dbReference type="SUPFAM" id="SSF46689">
    <property type="entry name" value="Homeodomain-like"/>
    <property type="match status" value="1"/>
</dbReference>
<dbReference type="Pfam" id="PF25601">
    <property type="entry name" value="AAA_lid_14"/>
    <property type="match status" value="1"/>
</dbReference>
<dbReference type="InterPro" id="IPR002197">
    <property type="entry name" value="HTH_Fis"/>
</dbReference>
<dbReference type="Gene3D" id="1.10.8.60">
    <property type="match status" value="1"/>
</dbReference>
<organism evidence="9 10">
    <name type="scientific">Spirosoma soli</name>
    <dbReference type="NCBI Taxonomy" id="1770529"/>
    <lineage>
        <taxon>Bacteria</taxon>
        <taxon>Pseudomonadati</taxon>
        <taxon>Bacteroidota</taxon>
        <taxon>Cytophagia</taxon>
        <taxon>Cytophagales</taxon>
        <taxon>Cytophagaceae</taxon>
        <taxon>Spirosoma</taxon>
    </lineage>
</organism>
<dbReference type="InterPro" id="IPR025662">
    <property type="entry name" value="Sigma_54_int_dom_ATP-bd_1"/>
</dbReference>
<dbReference type="PROSITE" id="PS50110">
    <property type="entry name" value="RESPONSE_REGULATORY"/>
    <property type="match status" value="1"/>
</dbReference>
<dbReference type="EMBL" id="JBHULN010000007">
    <property type="protein sequence ID" value="MFD2571634.1"/>
    <property type="molecule type" value="Genomic_DNA"/>
</dbReference>
<evidence type="ECO:0000256" key="2">
    <source>
        <dbReference type="ARBA" id="ARBA00022840"/>
    </source>
</evidence>
<keyword evidence="10" id="KW-1185">Reference proteome</keyword>
<dbReference type="Gene3D" id="3.40.50.300">
    <property type="entry name" value="P-loop containing nucleotide triphosphate hydrolases"/>
    <property type="match status" value="1"/>
</dbReference>